<dbReference type="PANTHER" id="PTHR11361">
    <property type="entry name" value="DNA MISMATCH REPAIR PROTEIN MUTS FAMILY MEMBER"/>
    <property type="match status" value="1"/>
</dbReference>
<keyword evidence="10" id="KW-1185">Reference proteome</keyword>
<dbReference type="SMART" id="SM00533">
    <property type="entry name" value="MUTSd"/>
    <property type="match status" value="1"/>
</dbReference>
<dbReference type="NCBIfam" id="NF003810">
    <property type="entry name" value="PRK05399.1"/>
    <property type="match status" value="1"/>
</dbReference>
<dbReference type="Gene3D" id="1.10.1420.10">
    <property type="match status" value="2"/>
</dbReference>
<dbReference type="Pfam" id="PF05192">
    <property type="entry name" value="MutS_III"/>
    <property type="match status" value="1"/>
</dbReference>
<protein>
    <recommendedName>
        <fullName evidence="2 7">DNA mismatch repair protein MSH3</fullName>
    </recommendedName>
    <alternativeName>
        <fullName evidence="2 7">DNA mismatch repair protein MSH3</fullName>
    </alternativeName>
</protein>
<dbReference type="GO" id="GO:0043504">
    <property type="term" value="P:mitochondrial DNA repair"/>
    <property type="evidence" value="ECO:0007669"/>
    <property type="project" value="TreeGrafter"/>
</dbReference>
<evidence type="ECO:0000313" key="9">
    <source>
        <dbReference type="EMBL" id="PVV03224.1"/>
    </source>
</evidence>
<sequence>MCEQFKLPNINSYYRKVNTIITPGTWVARNKSKIHEVFSTQTPEDLVSSVSDSSLSYQTDYDSHQFLASIYEDPEKNSSLCGIAWIDISTGHFYTAISDIKQLQLDLVRIRPREIILNPKNKTLLKTLKDIYPFSHPFSFFDNTRFSSPKSIKDNIGPAITLLNEDHFTGFIKSEIPKEIFREIKYLSDENPIKFQQEYEKTQKLSQKNILELLDNSFKDSPLEYNAARSILNYFVTIQISSFIPLLNPVRYESKNFVKMNSTTINALELVKPIEAAYAGSVNAASFSSGYSFNLNDPTSTLSGQLLYTRTPLGSRLMTERLISPSTVVNEIETRLKIVDFFVKNHSDTYILRKTLVNIKDPERCLQRLTLNKGTALDMMSIAQFLNCLSQIRKILKSALERTILSMGGSLVSKDIEKNFTANINNQKLDENTRTSLRNFLIQMDPIFYIYNNLNPLSKLENRIRETFHITTEQDSSKPRIDINRNLTKTLKALKEKYDLKASEKDLFLLSLKNQYKSSSLKFGFSPSFGPHIEVTSKDVKNLENNPSFKKIHSLKGKSRYFNSSILVLYSEMEDISLKIIAEERRIINELTQQILNDSSIIKKNCDIISEIDVGSTLADLARKRGYVRPNFREKGYDFVNGRHPVVELRLNERGIPFVTNDCHFDDNSRVLLITGPNMGGKSTYLRQVALISIMAQMGSYVPAESANLEIVDSIYSRIGAYDRLSVNQSTFMVEMAETAEILNNATEKSLVIMDEIGRGTSTEDGMSIAYASLKYLHDKIGCKGLFATHFHEITEYFNNEKYEKIKLVNTAILESSKDDGVYFSYIHKIVPGVCSKSFGLYVAQQAGIPQSVLELAKDFTESYKEQQ</sequence>
<dbReference type="STRING" id="133381.A0A2T9ZF48"/>
<keyword evidence="5" id="KW-0238">DNA-binding</keyword>
<dbReference type="PANTHER" id="PTHR11361:SF34">
    <property type="entry name" value="DNA MISMATCH REPAIR PROTEIN MSH1, MITOCHONDRIAL"/>
    <property type="match status" value="1"/>
</dbReference>
<organism evidence="9 10">
    <name type="scientific">Smittium megazygosporum</name>
    <dbReference type="NCBI Taxonomy" id="133381"/>
    <lineage>
        <taxon>Eukaryota</taxon>
        <taxon>Fungi</taxon>
        <taxon>Fungi incertae sedis</taxon>
        <taxon>Zoopagomycota</taxon>
        <taxon>Kickxellomycotina</taxon>
        <taxon>Harpellomycetes</taxon>
        <taxon>Harpellales</taxon>
        <taxon>Legeriomycetaceae</taxon>
        <taxon>Smittium</taxon>
    </lineage>
</organism>
<dbReference type="Pfam" id="PF00488">
    <property type="entry name" value="MutS_V"/>
    <property type="match status" value="1"/>
</dbReference>
<dbReference type="SMART" id="SM00534">
    <property type="entry name" value="MUTSac"/>
    <property type="match status" value="1"/>
</dbReference>
<dbReference type="FunFam" id="3.40.50.300:FF:000870">
    <property type="entry name" value="MutS protein homolog 4"/>
    <property type="match status" value="1"/>
</dbReference>
<dbReference type="Pfam" id="PF05188">
    <property type="entry name" value="MutS_II"/>
    <property type="match status" value="1"/>
</dbReference>
<dbReference type="GO" id="GO:0005524">
    <property type="term" value="F:ATP binding"/>
    <property type="evidence" value="ECO:0007669"/>
    <property type="project" value="UniProtKB-KW"/>
</dbReference>
<feature type="domain" description="DNA mismatch repair proteins mutS family" evidence="8">
    <location>
        <begin position="750"/>
        <end position="766"/>
    </location>
</feature>
<dbReference type="AlphaFoldDB" id="A0A2T9ZF48"/>
<dbReference type="InterPro" id="IPR000432">
    <property type="entry name" value="DNA_mismatch_repair_MutS_C"/>
</dbReference>
<evidence type="ECO:0000256" key="6">
    <source>
        <dbReference type="ARBA" id="ARBA00023204"/>
    </source>
</evidence>
<dbReference type="SUPFAM" id="SSF53150">
    <property type="entry name" value="DNA repair protein MutS, domain II"/>
    <property type="match status" value="1"/>
</dbReference>
<dbReference type="InterPro" id="IPR007696">
    <property type="entry name" value="DNA_mismatch_repair_MutS_core"/>
</dbReference>
<dbReference type="PROSITE" id="PS00486">
    <property type="entry name" value="DNA_MISMATCH_REPAIR_2"/>
    <property type="match status" value="1"/>
</dbReference>
<dbReference type="Gene3D" id="3.30.420.110">
    <property type="entry name" value="MutS, connector domain"/>
    <property type="match status" value="1"/>
</dbReference>
<dbReference type="Proteomes" id="UP000245609">
    <property type="component" value="Unassembled WGS sequence"/>
</dbReference>
<keyword evidence="6" id="KW-0227">DNA damage</keyword>
<dbReference type="GO" id="GO:0030983">
    <property type="term" value="F:mismatched DNA binding"/>
    <property type="evidence" value="ECO:0007669"/>
    <property type="project" value="InterPro"/>
</dbReference>
<keyword evidence="4" id="KW-0067">ATP-binding</keyword>
<dbReference type="Gene3D" id="3.40.50.300">
    <property type="entry name" value="P-loop containing nucleotide triphosphate hydrolases"/>
    <property type="match status" value="1"/>
</dbReference>
<evidence type="ECO:0000256" key="5">
    <source>
        <dbReference type="ARBA" id="ARBA00023125"/>
    </source>
</evidence>
<dbReference type="SUPFAM" id="SSF52540">
    <property type="entry name" value="P-loop containing nucleoside triphosphate hydrolases"/>
    <property type="match status" value="1"/>
</dbReference>
<name>A0A2T9ZF48_9FUNG</name>
<comment type="caution">
    <text evidence="9">The sequence shown here is derived from an EMBL/GenBank/DDBJ whole genome shotgun (WGS) entry which is preliminary data.</text>
</comment>
<comment type="similarity">
    <text evidence="1">Belongs to the DNA mismatch repair MutS family.</text>
</comment>
<dbReference type="InterPro" id="IPR017261">
    <property type="entry name" value="DNA_mismatch_repair_MutS/MSH"/>
</dbReference>
<dbReference type="GO" id="GO:0005739">
    <property type="term" value="C:mitochondrion"/>
    <property type="evidence" value="ECO:0007669"/>
    <property type="project" value="TreeGrafter"/>
</dbReference>
<evidence type="ECO:0000256" key="1">
    <source>
        <dbReference type="ARBA" id="ARBA00006271"/>
    </source>
</evidence>
<keyword evidence="3" id="KW-0547">Nucleotide-binding</keyword>
<dbReference type="EMBL" id="MBFS01000262">
    <property type="protein sequence ID" value="PVV03224.1"/>
    <property type="molecule type" value="Genomic_DNA"/>
</dbReference>
<evidence type="ECO:0000256" key="4">
    <source>
        <dbReference type="ARBA" id="ARBA00022840"/>
    </source>
</evidence>
<dbReference type="InterPro" id="IPR007860">
    <property type="entry name" value="DNA_mmatch_repair_MutS_con_dom"/>
</dbReference>
<dbReference type="PIRSF" id="PIRSF037677">
    <property type="entry name" value="DNA_mis_repair_Msh6"/>
    <property type="match status" value="1"/>
</dbReference>
<gene>
    <name evidence="9" type="ORF">BB560_002310</name>
</gene>
<evidence type="ECO:0000313" key="10">
    <source>
        <dbReference type="Proteomes" id="UP000245609"/>
    </source>
</evidence>
<evidence type="ECO:0000259" key="8">
    <source>
        <dbReference type="PROSITE" id="PS00486"/>
    </source>
</evidence>
<evidence type="ECO:0000256" key="7">
    <source>
        <dbReference type="ARBA" id="ARBA00073774"/>
    </source>
</evidence>
<dbReference type="InterPro" id="IPR036678">
    <property type="entry name" value="MutS_con_dom_sf"/>
</dbReference>
<reference evidence="9 10" key="1">
    <citation type="journal article" date="2018" name="MBio">
        <title>Comparative Genomics Reveals the Core Gene Toolbox for the Fungus-Insect Symbiosis.</title>
        <authorList>
            <person name="Wang Y."/>
            <person name="Stata M."/>
            <person name="Wang W."/>
            <person name="Stajich J.E."/>
            <person name="White M.M."/>
            <person name="Moncalvo J.M."/>
        </authorList>
    </citation>
    <scope>NUCLEOTIDE SEQUENCE [LARGE SCALE GENOMIC DNA]</scope>
    <source>
        <strain evidence="9 10">SC-DP-2</strain>
    </source>
</reference>
<dbReference type="SUPFAM" id="SSF48334">
    <property type="entry name" value="DNA repair protein MutS, domain III"/>
    <property type="match status" value="1"/>
</dbReference>
<dbReference type="GO" id="GO:0005634">
    <property type="term" value="C:nucleus"/>
    <property type="evidence" value="ECO:0007669"/>
    <property type="project" value="TreeGrafter"/>
</dbReference>
<evidence type="ECO:0000256" key="2">
    <source>
        <dbReference type="ARBA" id="ARBA00022151"/>
    </source>
</evidence>
<dbReference type="InterPro" id="IPR045076">
    <property type="entry name" value="MutS"/>
</dbReference>
<evidence type="ECO:0000256" key="3">
    <source>
        <dbReference type="ARBA" id="ARBA00022741"/>
    </source>
</evidence>
<dbReference type="InterPro" id="IPR027417">
    <property type="entry name" value="P-loop_NTPase"/>
</dbReference>
<dbReference type="OrthoDB" id="10252754at2759"/>
<proteinExistence type="inferred from homology"/>
<dbReference type="InterPro" id="IPR036187">
    <property type="entry name" value="DNA_mismatch_repair_MutS_sf"/>
</dbReference>
<dbReference type="GO" id="GO:0140664">
    <property type="term" value="F:ATP-dependent DNA damage sensor activity"/>
    <property type="evidence" value="ECO:0007669"/>
    <property type="project" value="InterPro"/>
</dbReference>
<accession>A0A2T9ZF48</accession>
<dbReference type="GO" id="GO:0006298">
    <property type="term" value="P:mismatch repair"/>
    <property type="evidence" value="ECO:0007669"/>
    <property type="project" value="InterPro"/>
</dbReference>
<keyword evidence="6" id="KW-0234">DNA repair</keyword>